<comment type="subunit">
    <text evidence="5">Component of the ER membrane protein complex (EMC).</text>
</comment>
<evidence type="ECO:0000256" key="3">
    <source>
        <dbReference type="ARBA" id="ARBA00022803"/>
    </source>
</evidence>
<dbReference type="InterPro" id="IPR011990">
    <property type="entry name" value="TPR-like_helical_dom_sf"/>
</dbReference>
<comment type="subcellular location">
    <subcellularLocation>
        <location evidence="5">Endoplasmic reticulum membrane</location>
        <topology evidence="5">Peripheral membrane protein</topology>
        <orientation evidence="5">Cytoplasmic side</orientation>
    </subcellularLocation>
</comment>
<organism evidence="7 8">
    <name type="scientific">Meloidogyne hapla</name>
    <name type="common">Root-knot nematode worm</name>
    <dbReference type="NCBI Taxonomy" id="6305"/>
    <lineage>
        <taxon>Eukaryota</taxon>
        <taxon>Metazoa</taxon>
        <taxon>Ecdysozoa</taxon>
        <taxon>Nematoda</taxon>
        <taxon>Chromadorea</taxon>
        <taxon>Rhabditida</taxon>
        <taxon>Tylenchina</taxon>
        <taxon>Tylenchomorpha</taxon>
        <taxon>Tylenchoidea</taxon>
        <taxon>Meloidogynidae</taxon>
        <taxon>Meloidogyninae</taxon>
        <taxon>Meloidogyne</taxon>
    </lineage>
</organism>
<evidence type="ECO:0000256" key="5">
    <source>
        <dbReference type="RuleBase" id="RU367091"/>
    </source>
</evidence>
<keyword evidence="3 4" id="KW-0802">TPR repeat</keyword>
<dbReference type="SUPFAM" id="SSF48452">
    <property type="entry name" value="TPR-like"/>
    <property type="match status" value="1"/>
</dbReference>
<evidence type="ECO:0000313" key="8">
    <source>
        <dbReference type="WBParaSite" id="MhA1_Contig621.frz3.gene13"/>
    </source>
</evidence>
<evidence type="ECO:0000313" key="7">
    <source>
        <dbReference type="Proteomes" id="UP000095281"/>
    </source>
</evidence>
<keyword evidence="5" id="KW-0472">Membrane</keyword>
<evidence type="ECO:0000256" key="2">
    <source>
        <dbReference type="ARBA" id="ARBA00022737"/>
    </source>
</evidence>
<reference evidence="8" key="1">
    <citation type="submission" date="2016-11" db="UniProtKB">
        <authorList>
            <consortium name="WormBaseParasite"/>
        </authorList>
    </citation>
    <scope>IDENTIFICATION</scope>
</reference>
<dbReference type="Proteomes" id="UP000095281">
    <property type="component" value="Unplaced"/>
</dbReference>
<comment type="similarity">
    <text evidence="1 5">Belongs to the EMC2 family.</text>
</comment>
<dbReference type="Gene3D" id="1.25.40.10">
    <property type="entry name" value="Tetratricopeptide repeat domain"/>
    <property type="match status" value="1"/>
</dbReference>
<name>A0A1I8BVH0_MELHA</name>
<protein>
    <recommendedName>
        <fullName evidence="5">ER membrane protein complex subunit 2</fullName>
    </recommendedName>
</protein>
<dbReference type="GO" id="GO:0072546">
    <property type="term" value="C:EMC complex"/>
    <property type="evidence" value="ECO:0007669"/>
    <property type="project" value="UniProtKB-UniRule"/>
</dbReference>
<evidence type="ECO:0000256" key="4">
    <source>
        <dbReference type="PROSITE-ProRule" id="PRU00339"/>
    </source>
</evidence>
<keyword evidence="2" id="KW-0677">Repeat</keyword>
<comment type="function">
    <text evidence="5">Part of the endoplasmic reticulum membrane protein complex (EMC) that enables the energy-independent insertion into endoplasmic reticulum membranes of newly synthesized membrane proteins.</text>
</comment>
<dbReference type="WBParaSite" id="MhA1_Contig621.frz3.gene13">
    <property type="protein sequence ID" value="MhA1_Contig621.frz3.gene13"/>
    <property type="gene ID" value="MhA1_Contig621.frz3.gene13"/>
</dbReference>
<sequence length="300" mass="34662">MEEWTPTVLSYEEASSTLKKWREEHARRAEDVVEIWEFVLSRYCAALGDELWVVLEQVAIAALDQARHDLAIDCIQQLHQQFPKSMRVTKLQAMRLEAIGNYEDADKLYEKLIEADETNPVFRKRRIAILIAKGDRQEAIRELNKYLESFGTDTEAWLQLSELFLQEGDYTRAAFCFEELILSNPHNACYLQKMAEIRYTLGGQENIEMARNYYEKSVSISSTAASLYGLVLCYNQLVQKATGQRKHELIIAGQNACDRLLVLYNNEETLESSSNELIERQPNLDKQIGVIKFLKSCFKE</sequence>
<evidence type="ECO:0000259" key="6">
    <source>
        <dbReference type="Pfam" id="PF22890"/>
    </source>
</evidence>
<dbReference type="SMART" id="SM00028">
    <property type="entry name" value="TPR"/>
    <property type="match status" value="3"/>
</dbReference>
<feature type="repeat" description="TPR" evidence="4">
    <location>
        <begin position="154"/>
        <end position="187"/>
    </location>
</feature>
<evidence type="ECO:0000256" key="1">
    <source>
        <dbReference type="ARBA" id="ARBA00010361"/>
    </source>
</evidence>
<dbReference type="PROSITE" id="PS50005">
    <property type="entry name" value="TPR"/>
    <property type="match status" value="1"/>
</dbReference>
<keyword evidence="5" id="KW-0256">Endoplasmic reticulum</keyword>
<dbReference type="InterPro" id="IPR055217">
    <property type="entry name" value="TPR_EMC2"/>
</dbReference>
<dbReference type="InterPro" id="IPR039856">
    <property type="entry name" value="EMC2-like"/>
</dbReference>
<proteinExistence type="inferred from homology"/>
<dbReference type="AlphaFoldDB" id="A0A1I8BVH0"/>
<feature type="domain" description="EMC2 TPR-like" evidence="6">
    <location>
        <begin position="89"/>
        <end position="197"/>
    </location>
</feature>
<dbReference type="OMA" id="TNYKTAR"/>
<dbReference type="PANTHER" id="PTHR12760">
    <property type="entry name" value="TETRATRICOPEPTIDE REPEAT PROTEIN"/>
    <property type="match status" value="1"/>
</dbReference>
<dbReference type="InterPro" id="IPR019734">
    <property type="entry name" value="TPR_rpt"/>
</dbReference>
<accession>A0A1I8BVH0</accession>
<keyword evidence="7" id="KW-1185">Reference proteome</keyword>
<dbReference type="Pfam" id="PF22890">
    <property type="entry name" value="TPR_EMC2"/>
    <property type="match status" value="1"/>
</dbReference>